<sequence>MGKNTQLNLGIICIQKTVFFTFGNKYLSKFSAQFQTNGDILQIWLSRADAPRGSNRLIKGRIDFLSFFIHYSQKPIGIGAF</sequence>
<gene>
    <name evidence="1" type="ORF">SDC9_134228</name>
</gene>
<dbReference type="EMBL" id="VSSQ01035024">
    <property type="protein sequence ID" value="MPM87135.1"/>
    <property type="molecule type" value="Genomic_DNA"/>
</dbReference>
<name>A0A645DD59_9ZZZZ</name>
<evidence type="ECO:0000313" key="1">
    <source>
        <dbReference type="EMBL" id="MPM87135.1"/>
    </source>
</evidence>
<reference evidence="1" key="1">
    <citation type="submission" date="2019-08" db="EMBL/GenBank/DDBJ databases">
        <authorList>
            <person name="Kucharzyk K."/>
            <person name="Murdoch R.W."/>
            <person name="Higgins S."/>
            <person name="Loffler F."/>
        </authorList>
    </citation>
    <scope>NUCLEOTIDE SEQUENCE</scope>
</reference>
<accession>A0A645DD59</accession>
<protein>
    <submittedName>
        <fullName evidence="1">Uncharacterized protein</fullName>
    </submittedName>
</protein>
<proteinExistence type="predicted"/>
<organism evidence="1">
    <name type="scientific">bioreactor metagenome</name>
    <dbReference type="NCBI Taxonomy" id="1076179"/>
    <lineage>
        <taxon>unclassified sequences</taxon>
        <taxon>metagenomes</taxon>
        <taxon>ecological metagenomes</taxon>
    </lineage>
</organism>
<dbReference type="AlphaFoldDB" id="A0A645DD59"/>
<comment type="caution">
    <text evidence="1">The sequence shown here is derived from an EMBL/GenBank/DDBJ whole genome shotgun (WGS) entry which is preliminary data.</text>
</comment>